<dbReference type="GeneID" id="114575246"/>
<dbReference type="OrthoDB" id="5977588at2759"/>
<organism evidence="3 4">
    <name type="scientific">Exaiptasia diaphana</name>
    <name type="common">Tropical sea anemone</name>
    <name type="synonym">Aiptasia pulchella</name>
    <dbReference type="NCBI Taxonomy" id="2652724"/>
    <lineage>
        <taxon>Eukaryota</taxon>
        <taxon>Metazoa</taxon>
        <taxon>Cnidaria</taxon>
        <taxon>Anthozoa</taxon>
        <taxon>Hexacorallia</taxon>
        <taxon>Actiniaria</taxon>
        <taxon>Aiptasiidae</taxon>
        <taxon>Exaiptasia</taxon>
    </lineage>
</organism>
<evidence type="ECO:0000313" key="3">
    <source>
        <dbReference type="EnsemblMetazoa" id="XP_028515532.1"/>
    </source>
</evidence>
<feature type="compositionally biased region" description="Basic and acidic residues" evidence="1">
    <location>
        <begin position="569"/>
        <end position="583"/>
    </location>
</feature>
<keyword evidence="2" id="KW-0472">Membrane</keyword>
<sequence>MIAAFSVVHYRIIALIIVTSPWSFITAINIRSFQPEVVPLRSITTLTIATSDQLNASSFIQCRFNDISTAANLKGNLVFCNTPPMRSTDKVALHLEVDEKLHKANKPLRFHGPFKVFDISPKTAFPSQQIRISISGISCEDWMTFFVRFQSQNGTKITQKGICVNSTVTCYLPEFPAHALLRVGVTLSNRIVEWCPKKLQVKYPIDSKQSSIQDLVPDIQRKGAITFKVLPRDRFKNALLVDKDFKPEGFSVQYSPYNKPNQFSFLDCAVFIDTEANSFGAICSGAKSEQILVYPSLNNVVVGGKKAYEITTTCPGQPSCSAFSGDNDDSKMISILLPSIALPIVLLIIFAALYKYRWFIIQKANLMSRQTRASTYTNTKEQSQEVEMLMQFSGEHLSKPSSDSNKEQDVPLAVDNLLLQRTEVDLQAITSSGVCVVVDASFGFAQTMEQQPSNHYKANERNNDTSLDITDTNKSPEYDDKDSQRNNINASHFSDTNSATPDRPKTVFDATFPDEASKKLDQSPAGYIAETTTFSPIGGSPTHCTESPINKSVENDLKEVGEATGWDARPSEGAEIWDNKDTGDNSEQFSCINKMESSSSSEDEEVSLRNKLMAELKSRLRRKYRRSKIEINSEKS</sequence>
<feature type="compositionally biased region" description="Polar residues" evidence="1">
    <location>
        <begin position="485"/>
        <end position="500"/>
    </location>
</feature>
<feature type="compositionally biased region" description="Polar residues" evidence="1">
    <location>
        <begin position="464"/>
        <end position="473"/>
    </location>
</feature>
<dbReference type="RefSeq" id="XP_028515532.1">
    <property type="nucleotide sequence ID" value="XM_028659731.1"/>
</dbReference>
<keyword evidence="4" id="KW-1185">Reference proteome</keyword>
<evidence type="ECO:0000256" key="1">
    <source>
        <dbReference type="SAM" id="MobiDB-lite"/>
    </source>
</evidence>
<evidence type="ECO:0000256" key="2">
    <source>
        <dbReference type="SAM" id="Phobius"/>
    </source>
</evidence>
<dbReference type="Gene3D" id="2.60.40.10">
    <property type="entry name" value="Immunoglobulins"/>
    <property type="match status" value="1"/>
</dbReference>
<dbReference type="InterPro" id="IPR013783">
    <property type="entry name" value="Ig-like_fold"/>
</dbReference>
<name>A0A913YM34_EXADI</name>
<dbReference type="AlphaFoldDB" id="A0A913YM34"/>
<feature type="compositionally biased region" description="Basic and acidic residues" evidence="1">
    <location>
        <begin position="474"/>
        <end position="484"/>
    </location>
</feature>
<protein>
    <submittedName>
        <fullName evidence="3">Uncharacterized protein</fullName>
    </submittedName>
</protein>
<proteinExistence type="predicted"/>
<evidence type="ECO:0000313" key="4">
    <source>
        <dbReference type="Proteomes" id="UP000887567"/>
    </source>
</evidence>
<keyword evidence="2" id="KW-0812">Transmembrane</keyword>
<dbReference type="EnsemblMetazoa" id="XM_028659731.1">
    <property type="protein sequence ID" value="XP_028515532.1"/>
    <property type="gene ID" value="LOC114575246"/>
</dbReference>
<dbReference type="Proteomes" id="UP000887567">
    <property type="component" value="Unplaced"/>
</dbReference>
<feature type="transmembrane region" description="Helical" evidence="2">
    <location>
        <begin position="12"/>
        <end position="30"/>
    </location>
</feature>
<dbReference type="KEGG" id="epa:114575246"/>
<keyword evidence="2" id="KW-1133">Transmembrane helix</keyword>
<feature type="transmembrane region" description="Helical" evidence="2">
    <location>
        <begin position="332"/>
        <end position="354"/>
    </location>
</feature>
<accession>A0A913YM34</accession>
<reference evidence="3" key="1">
    <citation type="submission" date="2022-11" db="UniProtKB">
        <authorList>
            <consortium name="EnsemblMetazoa"/>
        </authorList>
    </citation>
    <scope>IDENTIFICATION</scope>
</reference>
<feature type="region of interest" description="Disordered" evidence="1">
    <location>
        <begin position="566"/>
        <end position="587"/>
    </location>
</feature>
<feature type="region of interest" description="Disordered" evidence="1">
    <location>
        <begin position="450"/>
        <end position="504"/>
    </location>
</feature>